<dbReference type="PANTHER" id="PTHR33525">
    <property type="match status" value="1"/>
</dbReference>
<proteinExistence type="predicted"/>
<evidence type="ECO:0000313" key="3">
    <source>
        <dbReference type="Proteomes" id="UP000218896"/>
    </source>
</evidence>
<evidence type="ECO:0000259" key="1">
    <source>
        <dbReference type="PROSITE" id="PS51833"/>
    </source>
</evidence>
<dbReference type="RefSeq" id="WP_095617717.1">
    <property type="nucleotide sequence ID" value="NZ_NSKD01000004.1"/>
</dbReference>
<organism evidence="2 3">
    <name type="scientific">Halovibrio salipaludis</name>
    <dbReference type="NCBI Taxonomy" id="2032626"/>
    <lineage>
        <taxon>Bacteria</taxon>
        <taxon>Pseudomonadati</taxon>
        <taxon>Pseudomonadota</taxon>
        <taxon>Gammaproteobacteria</taxon>
        <taxon>Oceanospirillales</taxon>
        <taxon>Halomonadaceae</taxon>
        <taxon>Halovibrio</taxon>
    </lineage>
</organism>
<evidence type="ECO:0000313" key="2">
    <source>
        <dbReference type="EMBL" id="PAU80097.1"/>
    </source>
</evidence>
<dbReference type="Gene3D" id="1.10.3210.10">
    <property type="entry name" value="Hypothetical protein af1432"/>
    <property type="match status" value="1"/>
</dbReference>
<accession>A0A2A2F610</accession>
<sequence>MTEQPDMDALAARVQQLYRLPPMPAIALRVMQMTAAPETTAADLAGVIERDPSLAAQVLRYARSALFNYRGELHSVQEAVTRVLGFDRVTHLAVGIAASRSFELPRSGPLGLEAFWHHSLHCARLCLSIARSIPRDVPGRPDPELAYLCGLLHNLGLLLIGHLFPEDFRQLREAREAEPDVPLTELETRVFHSNGQDEGTPLRVGHASAGGLLLHLWEMPAPVVTVAGMHETPDYQGQHDAYVHCVQLANGLLKERGIGDGSSGSDPAEAARALGLDQTAIESLGSTIDQVSAEIEELARGLAA</sequence>
<keyword evidence="3" id="KW-1185">Reference proteome</keyword>
<dbReference type="EMBL" id="NSKD01000004">
    <property type="protein sequence ID" value="PAU80097.1"/>
    <property type="molecule type" value="Genomic_DNA"/>
</dbReference>
<gene>
    <name evidence="2" type="ORF">CK501_10625</name>
</gene>
<reference evidence="2 3" key="1">
    <citation type="submission" date="2017-08" db="EMBL/GenBank/DDBJ databases">
        <title>Halovibrio sewagensis sp. nov., isolated from wastewater of high salinity.</title>
        <authorList>
            <person name="Dong X."/>
            <person name="Zhang G."/>
        </authorList>
    </citation>
    <scope>NUCLEOTIDE SEQUENCE [LARGE SCALE GENOMIC DNA]</scope>
    <source>
        <strain evidence="2 3">YL5-2</strain>
    </source>
</reference>
<dbReference type="Pfam" id="PF08668">
    <property type="entry name" value="HDOD"/>
    <property type="match status" value="1"/>
</dbReference>
<dbReference type="PANTHER" id="PTHR33525:SF3">
    <property type="entry name" value="RIBONUCLEASE Y"/>
    <property type="match status" value="1"/>
</dbReference>
<comment type="caution">
    <text evidence="2">The sequence shown here is derived from an EMBL/GenBank/DDBJ whole genome shotgun (WGS) entry which is preliminary data.</text>
</comment>
<dbReference type="AlphaFoldDB" id="A0A2A2F610"/>
<dbReference type="Proteomes" id="UP000218896">
    <property type="component" value="Unassembled WGS sequence"/>
</dbReference>
<feature type="domain" description="HDOD" evidence="1">
    <location>
        <begin position="20"/>
        <end position="233"/>
    </location>
</feature>
<dbReference type="SUPFAM" id="SSF109604">
    <property type="entry name" value="HD-domain/PDEase-like"/>
    <property type="match status" value="1"/>
</dbReference>
<protein>
    <recommendedName>
        <fullName evidence="1">HDOD domain-containing protein</fullName>
    </recommendedName>
</protein>
<dbReference type="OrthoDB" id="9770715at2"/>
<dbReference type="PROSITE" id="PS51833">
    <property type="entry name" value="HDOD"/>
    <property type="match status" value="1"/>
</dbReference>
<dbReference type="InterPro" id="IPR013976">
    <property type="entry name" value="HDOD"/>
</dbReference>
<dbReference type="InterPro" id="IPR052340">
    <property type="entry name" value="RNase_Y/CdgJ"/>
</dbReference>
<name>A0A2A2F610_9GAMM</name>